<dbReference type="InterPro" id="IPR011042">
    <property type="entry name" value="6-blade_b-propeller_TolB-like"/>
</dbReference>
<comment type="caution">
    <text evidence="4">The sequence shown here is derived from an EMBL/GenBank/DDBJ whole genome shotgun (WGS) entry which is preliminary data.</text>
</comment>
<name>A0ABP7YMS9_9SPHI</name>
<organism evidence="4 5">
    <name type="scientific">Sphingobacterium kyonggiense</name>
    <dbReference type="NCBI Taxonomy" id="714075"/>
    <lineage>
        <taxon>Bacteria</taxon>
        <taxon>Pseudomonadati</taxon>
        <taxon>Bacteroidota</taxon>
        <taxon>Sphingobacteriia</taxon>
        <taxon>Sphingobacteriales</taxon>
        <taxon>Sphingobacteriaceae</taxon>
        <taxon>Sphingobacterium</taxon>
    </lineage>
</organism>
<dbReference type="CDD" id="cd00603">
    <property type="entry name" value="IPT_PCSR"/>
    <property type="match status" value="1"/>
</dbReference>
<dbReference type="InterPro" id="IPR001258">
    <property type="entry name" value="NHL_repeat"/>
</dbReference>
<dbReference type="Pfam" id="PF01833">
    <property type="entry name" value="TIG"/>
    <property type="match status" value="1"/>
</dbReference>
<dbReference type="PANTHER" id="PTHR13833">
    <property type="match status" value="1"/>
</dbReference>
<evidence type="ECO:0000259" key="3">
    <source>
        <dbReference type="Pfam" id="PF01833"/>
    </source>
</evidence>
<protein>
    <submittedName>
        <fullName evidence="4">IPT/TIG domain-containing protein</fullName>
    </submittedName>
</protein>
<feature type="domain" description="IPT/TIG" evidence="3">
    <location>
        <begin position="20"/>
        <end position="100"/>
    </location>
</feature>
<dbReference type="Pfam" id="PF01436">
    <property type="entry name" value="NHL"/>
    <property type="match status" value="2"/>
</dbReference>
<dbReference type="Gene3D" id="2.60.40.10">
    <property type="entry name" value="Immunoglobulins"/>
    <property type="match status" value="1"/>
</dbReference>
<dbReference type="PROSITE" id="PS51125">
    <property type="entry name" value="NHL"/>
    <property type="match status" value="1"/>
</dbReference>
<gene>
    <name evidence="4" type="ORF">GCM10022216_15730</name>
</gene>
<dbReference type="Gene3D" id="2.120.10.30">
    <property type="entry name" value="TolB, C-terminal domain"/>
    <property type="match status" value="1"/>
</dbReference>
<keyword evidence="5" id="KW-1185">Reference proteome</keyword>
<dbReference type="SUPFAM" id="SSF101898">
    <property type="entry name" value="NHL repeat"/>
    <property type="match status" value="1"/>
</dbReference>
<evidence type="ECO:0000256" key="1">
    <source>
        <dbReference type="ARBA" id="ARBA00022737"/>
    </source>
</evidence>
<dbReference type="Proteomes" id="UP001500101">
    <property type="component" value="Unassembled WGS sequence"/>
</dbReference>
<dbReference type="InterPro" id="IPR002909">
    <property type="entry name" value="IPT_dom"/>
</dbReference>
<dbReference type="EMBL" id="BAAAZI010000006">
    <property type="protein sequence ID" value="GAA4138524.1"/>
    <property type="molecule type" value="Genomic_DNA"/>
</dbReference>
<evidence type="ECO:0000313" key="5">
    <source>
        <dbReference type="Proteomes" id="UP001500101"/>
    </source>
</evidence>
<dbReference type="SUPFAM" id="SSF81296">
    <property type="entry name" value="E set domains"/>
    <property type="match status" value="1"/>
</dbReference>
<dbReference type="InterPro" id="IPR013783">
    <property type="entry name" value="Ig-like_fold"/>
</dbReference>
<evidence type="ECO:0000256" key="2">
    <source>
        <dbReference type="PROSITE-ProRule" id="PRU00504"/>
    </source>
</evidence>
<evidence type="ECO:0000313" key="4">
    <source>
        <dbReference type="EMBL" id="GAA4138524.1"/>
    </source>
</evidence>
<accession>A0ABP7YMS9</accession>
<reference evidence="5" key="1">
    <citation type="journal article" date="2019" name="Int. J. Syst. Evol. Microbiol.">
        <title>The Global Catalogue of Microorganisms (GCM) 10K type strain sequencing project: providing services to taxonomists for standard genome sequencing and annotation.</title>
        <authorList>
            <consortium name="The Broad Institute Genomics Platform"/>
            <consortium name="The Broad Institute Genome Sequencing Center for Infectious Disease"/>
            <person name="Wu L."/>
            <person name="Ma J."/>
        </authorList>
    </citation>
    <scope>NUCLEOTIDE SEQUENCE [LARGE SCALE GENOMIC DNA]</scope>
    <source>
        <strain evidence="5">JCM 16704</strain>
    </source>
</reference>
<dbReference type="InterPro" id="IPR014756">
    <property type="entry name" value="Ig_E-set"/>
</dbReference>
<feature type="repeat" description="NHL" evidence="2">
    <location>
        <begin position="321"/>
        <end position="351"/>
    </location>
</feature>
<dbReference type="PANTHER" id="PTHR13833:SF71">
    <property type="entry name" value="NHL DOMAIN-CONTAINING PROTEIN"/>
    <property type="match status" value="1"/>
</dbReference>
<sequence length="406" mass="44812">MFTSSCKDENSVGSTNGTTSIDNFYPDSGGIATKFIITGQNFGTDLKQIRVYFNEKQAKLLQIKDNAIYGLVPKQPGDESVISVVTQDDSISFPGKKFKYNIASSVTTVSGKAKEAGGVDGTLAQATFNLPRYVGVDNEDNIFVVDNQIYKLRLLSQKENRTLTLTSQLSLSQPVFSADKRVLYFTTDNDQYLFKFDAETQWILERIGKYDNAGYHHSLAMDPRNPEYIFTRKNSGPFLRINLNKPNILTTKTIGDIKQVSGGQNGHLVFNPVDNHFYCANNADNMIYKIKVADDYNSATVIPWAGSGVGWADGPVDQAKFNYPRGIAVDLEGNIIVADQNNHCIRKISLDGIVTTIAGTPRSAGYVDGLPAQAKFNQPTGVAVDRNDMIYIADQNNHCIRKLAIE</sequence>
<keyword evidence="1" id="KW-0677">Repeat</keyword>
<proteinExistence type="predicted"/>